<feature type="compositionally biased region" description="Gly residues" evidence="4">
    <location>
        <begin position="8"/>
        <end position="17"/>
    </location>
</feature>
<evidence type="ECO:0000256" key="2">
    <source>
        <dbReference type="ARBA" id="ARBA00022703"/>
    </source>
</evidence>
<evidence type="ECO:0000313" key="7">
    <source>
        <dbReference type="EMBL" id="MDJ1131870.1"/>
    </source>
</evidence>
<dbReference type="InterPro" id="IPR001680">
    <property type="entry name" value="WD40_rpt"/>
</dbReference>
<organism evidence="7 8">
    <name type="scientific">Streptomyces iconiensis</name>
    <dbReference type="NCBI Taxonomy" id="1384038"/>
    <lineage>
        <taxon>Bacteria</taxon>
        <taxon>Bacillati</taxon>
        <taxon>Actinomycetota</taxon>
        <taxon>Actinomycetes</taxon>
        <taxon>Kitasatosporales</taxon>
        <taxon>Streptomycetaceae</taxon>
        <taxon>Streptomyces</taxon>
    </lineage>
</organism>
<dbReference type="InterPro" id="IPR002182">
    <property type="entry name" value="NB-ARC"/>
</dbReference>
<protein>
    <submittedName>
        <fullName evidence="7">NB-ARC domain-containing protein</fullName>
    </submittedName>
</protein>
<dbReference type="SUPFAM" id="SSF69322">
    <property type="entry name" value="Tricorn protease domain 2"/>
    <property type="match status" value="1"/>
</dbReference>
<keyword evidence="2" id="KW-0053">Apoptosis</keyword>
<evidence type="ECO:0000259" key="6">
    <source>
        <dbReference type="Pfam" id="PF17908"/>
    </source>
</evidence>
<dbReference type="InterPro" id="IPR015943">
    <property type="entry name" value="WD40/YVTN_repeat-like_dom_sf"/>
</dbReference>
<dbReference type="Pfam" id="PF00931">
    <property type="entry name" value="NB-ARC"/>
    <property type="match status" value="1"/>
</dbReference>
<evidence type="ECO:0000313" key="8">
    <source>
        <dbReference type="Proteomes" id="UP001214441"/>
    </source>
</evidence>
<dbReference type="Gene3D" id="1.25.40.370">
    <property type="match status" value="1"/>
</dbReference>
<dbReference type="InterPro" id="IPR041452">
    <property type="entry name" value="APAF1_C"/>
</dbReference>
<feature type="compositionally biased region" description="Basic and acidic residues" evidence="4">
    <location>
        <begin position="1012"/>
        <end position="1025"/>
    </location>
</feature>
<gene>
    <name evidence="7" type="ORF">NMN56_007870</name>
</gene>
<dbReference type="Proteomes" id="UP001214441">
    <property type="component" value="Unassembled WGS sequence"/>
</dbReference>
<comment type="caution">
    <text evidence="7">The sequence shown here is derived from an EMBL/GenBank/DDBJ whole genome shotgun (WGS) entry which is preliminary data.</text>
</comment>
<keyword evidence="8" id="KW-1185">Reference proteome</keyword>
<dbReference type="SMART" id="SM00320">
    <property type="entry name" value="WD40"/>
    <property type="match status" value="4"/>
</dbReference>
<feature type="region of interest" description="Disordered" evidence="4">
    <location>
        <begin position="1164"/>
        <end position="1192"/>
    </location>
</feature>
<feature type="region of interest" description="Disordered" evidence="4">
    <location>
        <begin position="1"/>
        <end position="20"/>
    </location>
</feature>
<dbReference type="SUPFAM" id="SSF52540">
    <property type="entry name" value="P-loop containing nucleoside triphosphate hydrolases"/>
    <property type="match status" value="1"/>
</dbReference>
<dbReference type="Gene3D" id="2.130.10.10">
    <property type="entry name" value="YVTN repeat-like/Quinoprotein amine dehydrogenase"/>
    <property type="match status" value="3"/>
</dbReference>
<name>A0ABT6ZS25_9ACTN</name>
<dbReference type="Gene3D" id="1.10.10.10">
    <property type="entry name" value="Winged helix-like DNA-binding domain superfamily/Winged helix DNA-binding domain"/>
    <property type="match status" value="1"/>
</dbReference>
<dbReference type="PANTHER" id="PTHR22845">
    <property type="entry name" value="APOPTOTIC PROTEASE-ACTIVATING FACTOR 1"/>
    <property type="match status" value="1"/>
</dbReference>
<dbReference type="InterPro" id="IPR011659">
    <property type="entry name" value="WD40"/>
</dbReference>
<dbReference type="RefSeq" id="WP_274044418.1">
    <property type="nucleotide sequence ID" value="NZ_JANCPR020000006.1"/>
</dbReference>
<evidence type="ECO:0000256" key="1">
    <source>
        <dbReference type="ARBA" id="ARBA00022574"/>
    </source>
</evidence>
<feature type="region of interest" description="Disordered" evidence="4">
    <location>
        <begin position="1003"/>
        <end position="1031"/>
    </location>
</feature>
<evidence type="ECO:0000259" key="5">
    <source>
        <dbReference type="Pfam" id="PF00931"/>
    </source>
</evidence>
<evidence type="ECO:0000256" key="4">
    <source>
        <dbReference type="SAM" id="MobiDB-lite"/>
    </source>
</evidence>
<dbReference type="InterPro" id="IPR036388">
    <property type="entry name" value="WH-like_DNA-bd_sf"/>
</dbReference>
<keyword evidence="1" id="KW-0853">WD repeat</keyword>
<dbReference type="Pfam" id="PF07676">
    <property type="entry name" value="PD40"/>
    <property type="match status" value="1"/>
</dbReference>
<accession>A0ABT6ZS25</accession>
<dbReference type="EMBL" id="JANCPR020000006">
    <property type="protein sequence ID" value="MDJ1131870.1"/>
    <property type="molecule type" value="Genomic_DNA"/>
</dbReference>
<dbReference type="InterPro" id="IPR027417">
    <property type="entry name" value="P-loop_NTPase"/>
</dbReference>
<reference evidence="7 8" key="1">
    <citation type="submission" date="2023-05" db="EMBL/GenBank/DDBJ databases">
        <title>Streptantibioticus silvisoli sp. nov., acidotolerant actinomycetes 1 from pine litter.</title>
        <authorList>
            <person name="Swiecimska M."/>
            <person name="Golinska P."/>
            <person name="Sangal V."/>
            <person name="Wachnowicz B."/>
            <person name="Goodfellow M."/>
        </authorList>
    </citation>
    <scope>NUCLEOTIDE SEQUENCE [LARGE SCALE GENOMIC DNA]</scope>
    <source>
        <strain evidence="7 8">DSM 42109</strain>
    </source>
</reference>
<dbReference type="Gene3D" id="3.40.50.300">
    <property type="entry name" value="P-loop containing nucleotide triphosphate hydrolases"/>
    <property type="match status" value="1"/>
</dbReference>
<proteinExistence type="predicted"/>
<dbReference type="PANTHER" id="PTHR22845:SF5">
    <property type="entry name" value="APOPTOTIC PROTEASE-ACTIVATING FACTOR 1"/>
    <property type="match status" value="1"/>
</dbReference>
<sequence>MRGRHGGDAQGDGGGVAPGAHNEFSGEALSVVQAGVVHGDIVVHQAGASPHVTAVPDMGPVPPSRLVSRVGVERELVEALRCGVGRVVLCGAGGYGKTTLAGWACRRPEVRERFPDGVLWAQLGQAPSAGHLVASLSGLVSVMTGSGPGTYADVPSAAHAFRSSVAGTRMLLVLDDVWSAGDIGPFLDAGDQVTVLVTTRRARMLDGDVVTVAVDAMSDDEGVTLLGSGLAAEPEALAPLVRRAGHWPLALDMLSGVLRSLSERHAMGASEAVAGLLAELDGHGLATLDELSDTDVPRGIARTLELSLGELASHAGGPGRRDRFVSLAAFPEGEVVPYWLLRRMWGLSEVRVRAEADGFVGRSLASAPHGDGLRLHDVTRDALRHAEPEAMAGASTRLLDSMRPAAGWHRLPEEERPFLRGLAFHLRQAGRAAELADLLRDMRFLAVRLAESGPTGLEADLELYAAARPDDSGAAYTRGLTELLRQEGHLFSGGGSPHDVGLTFESRMVGRPALRGQVRHAGLAGSGGGLVAWYPLPDRDDGSLLRSFPARQGGRCFDIDWHPHRDLLATVGYDPALQIVSADGERVRTVRIRGAVLEGVRWSPDGTRLAVIGDTSRFAHLQPAPRSSVDGYGPQVYALAVYDPWTGTELDATPVSGGPVYGVPDFCWAPDGTSLAVVEAGNVSMWEPGSGAAPRRLPGAGQEGLGGCDALDWHLEHGLIAHVSGGPRRDHDEGALLRWPAPSAPEPGPPETWRHPALWGAGRGLRWRPSGHTVALKARTTLVVDPFARGILWQDDEWRNNNGPLWSPDGSRLALRQALRTPALLEVRQMPSDRSLARGAQPELLGNTALGVDHSVSDVLAWHPEGSRVATTNDQRIIKLWRLQGGSGNVGDGRPNDRLTHVMWHTDGRTLLLHTIGREWFSLDSLEPHTGMRSCAAPSLRRNPADRRRWPEDVGALRDGESSSTPGILVEFARDERTYALGRWFQPLRVFSRGEAHAELCSADGARSCSAEGDRSNAAERERSNAADGARWGPADWSRRWYTVCFTPSGEKVVAAAADGSWQIKYFAVWHLTGAAHEHPEAQWTTESLTGQPGPSIGHVWRITAGERHAAVVADPGLVGLFALEGMRHICWVKVNGTVRDAAFDPSGKRLAVAGDAGVYLFAVQDPEEPEDPEGVSGPERDSGPEGESGPV</sequence>
<dbReference type="Pfam" id="PF17908">
    <property type="entry name" value="APAF1_C"/>
    <property type="match status" value="1"/>
</dbReference>
<feature type="domain" description="APAF-1 helical" evidence="6">
    <location>
        <begin position="420"/>
        <end position="493"/>
    </location>
</feature>
<dbReference type="PRINTS" id="PR00364">
    <property type="entry name" value="DISEASERSIST"/>
</dbReference>
<feature type="domain" description="NB-ARC" evidence="5">
    <location>
        <begin position="78"/>
        <end position="226"/>
    </location>
</feature>
<keyword evidence="3" id="KW-0677">Repeat</keyword>
<evidence type="ECO:0000256" key="3">
    <source>
        <dbReference type="ARBA" id="ARBA00022737"/>
    </source>
</evidence>
<dbReference type="SUPFAM" id="SSF82171">
    <property type="entry name" value="DPP6 N-terminal domain-like"/>
    <property type="match status" value="1"/>
</dbReference>